<keyword evidence="2" id="KW-1185">Reference proteome</keyword>
<evidence type="ECO:0000313" key="1">
    <source>
        <dbReference type="EMBL" id="SLN78011.1"/>
    </source>
</evidence>
<sequence>MVLNQSALGLGNGFFDSMKLLCDIGAGALCLDHPDYTQKMPVGTFQPLYNVWVGCMVRMFCHK</sequence>
<dbReference type="Proteomes" id="UP000193900">
    <property type="component" value="Unassembled WGS sequence"/>
</dbReference>
<dbReference type="AlphaFoldDB" id="A0A1Y5U4H5"/>
<accession>A0A1Y5U4H5</accession>
<gene>
    <name evidence="1" type="ORF">ROA7023_04657</name>
</gene>
<organism evidence="1 2">
    <name type="scientific">Roseisalinus antarcticus</name>
    <dbReference type="NCBI Taxonomy" id="254357"/>
    <lineage>
        <taxon>Bacteria</taxon>
        <taxon>Pseudomonadati</taxon>
        <taxon>Pseudomonadota</taxon>
        <taxon>Alphaproteobacteria</taxon>
        <taxon>Rhodobacterales</taxon>
        <taxon>Roseobacteraceae</taxon>
        <taxon>Roseisalinus</taxon>
    </lineage>
</organism>
<evidence type="ECO:0000313" key="2">
    <source>
        <dbReference type="Proteomes" id="UP000193900"/>
    </source>
</evidence>
<proteinExistence type="predicted"/>
<dbReference type="EMBL" id="FWFZ01000086">
    <property type="protein sequence ID" value="SLN78011.1"/>
    <property type="molecule type" value="Genomic_DNA"/>
</dbReference>
<protein>
    <submittedName>
        <fullName evidence="1">Uncharacterized protein</fullName>
    </submittedName>
</protein>
<name>A0A1Y5U4H5_9RHOB</name>
<reference evidence="1 2" key="1">
    <citation type="submission" date="2017-03" db="EMBL/GenBank/DDBJ databases">
        <authorList>
            <person name="Afonso C.L."/>
            <person name="Miller P.J."/>
            <person name="Scott M.A."/>
            <person name="Spackman E."/>
            <person name="Goraichik I."/>
            <person name="Dimitrov K.M."/>
            <person name="Suarez D.L."/>
            <person name="Swayne D.E."/>
        </authorList>
    </citation>
    <scope>NUCLEOTIDE SEQUENCE [LARGE SCALE GENOMIC DNA]</scope>
    <source>
        <strain evidence="1 2">CECT 7023</strain>
    </source>
</reference>